<dbReference type="InterPro" id="IPR039708">
    <property type="entry name" value="MT1774/Rv1733c-like"/>
</dbReference>
<dbReference type="PANTHER" id="PTHR42305">
    <property type="entry name" value="MEMBRANE PROTEIN RV1733C-RELATED"/>
    <property type="match status" value="1"/>
</dbReference>
<dbReference type="PANTHER" id="PTHR42305:SF1">
    <property type="entry name" value="MEMBRANE PROTEIN RV1733C-RELATED"/>
    <property type="match status" value="1"/>
</dbReference>
<evidence type="ECO:0008006" key="3">
    <source>
        <dbReference type="Google" id="ProtNLM"/>
    </source>
</evidence>
<reference evidence="2" key="1">
    <citation type="submission" date="2024-07" db="EMBL/GenBank/DDBJ databases">
        <authorList>
            <person name="Yu S.T."/>
        </authorList>
    </citation>
    <scope>NUCLEOTIDE SEQUENCE</scope>
    <source>
        <strain evidence="2">R21</strain>
    </source>
</reference>
<gene>
    <name evidence="2" type="ORF">AB5J56_41845</name>
</gene>
<protein>
    <recommendedName>
        <fullName evidence="3">Integral membrane protein</fullName>
    </recommendedName>
</protein>
<proteinExistence type="predicted"/>
<accession>A0AB39PKD4</accession>
<dbReference type="EMBL" id="CP163435">
    <property type="protein sequence ID" value="XDQ30854.1"/>
    <property type="molecule type" value="Genomic_DNA"/>
</dbReference>
<keyword evidence="1" id="KW-0472">Membrane</keyword>
<evidence type="ECO:0000256" key="1">
    <source>
        <dbReference type="SAM" id="Phobius"/>
    </source>
</evidence>
<feature type="transmembrane region" description="Helical" evidence="1">
    <location>
        <begin position="21"/>
        <end position="48"/>
    </location>
</feature>
<evidence type="ECO:0000313" key="2">
    <source>
        <dbReference type="EMBL" id="XDQ30854.1"/>
    </source>
</evidence>
<organism evidence="2">
    <name type="scientific">Streptomyces sp. R21</name>
    <dbReference type="NCBI Taxonomy" id="3238627"/>
    <lineage>
        <taxon>Bacteria</taxon>
        <taxon>Bacillati</taxon>
        <taxon>Actinomycetota</taxon>
        <taxon>Actinomycetes</taxon>
        <taxon>Kitasatosporales</taxon>
        <taxon>Streptomycetaceae</taxon>
        <taxon>Streptomyces</taxon>
    </lineage>
</organism>
<dbReference type="RefSeq" id="WP_369241189.1">
    <property type="nucleotide sequence ID" value="NZ_CP163435.1"/>
</dbReference>
<feature type="transmembrane region" description="Helical" evidence="1">
    <location>
        <begin position="140"/>
        <end position="166"/>
    </location>
</feature>
<keyword evidence="1" id="KW-1133">Transmembrane helix</keyword>
<name>A0AB39PKD4_9ACTN</name>
<dbReference type="AlphaFoldDB" id="A0AB39PKD4"/>
<sequence length="194" mass="21330">MRSRVRGWRWRRNPLRRRSDVVEACAVTVIAMLLLLGAPLAGVAAGWWAHDAAQAKAEAQRAARHVVVGVVVENAPASVPTAPDGKQHMYWVKVRWTGPGEAPRTGSARVPAGTRRGDHAGVWVDVRSRGVRPPLSDAAIWQHTITTGALTSGNVAAVVLVAHFVVRRVAARRRLAEWEREWARTGPEWTRRTA</sequence>
<keyword evidence="1" id="KW-0812">Transmembrane</keyword>